<protein>
    <submittedName>
        <fullName evidence="1">Uncharacterized protein</fullName>
    </submittedName>
</protein>
<comment type="caution">
    <text evidence="1">The sequence shown here is derived from an EMBL/GenBank/DDBJ whole genome shotgun (WGS) entry which is preliminary data.</text>
</comment>
<evidence type="ECO:0000313" key="1">
    <source>
        <dbReference type="EMBL" id="MCK2219846.1"/>
    </source>
</evidence>
<sequence length="137" mass="14980">MIEFRRPVKEQKIGPLNFAENALPTFISGARPSGLPIYWSGEEGCPETAGRIVCREYSTVEQFKAWAAQLTPADDVTLSGFGLSVAAIRTAADKGLIHGTLIENASLEFLRALMNHPNMGEVWITDVQPCSDDRTCP</sequence>
<name>A0ABT0G5H0_9ACTN</name>
<keyword evidence="2" id="KW-1185">Reference proteome</keyword>
<dbReference type="EMBL" id="JAKRKC020000002">
    <property type="protein sequence ID" value="MCK2219846.1"/>
    <property type="molecule type" value="Genomic_DNA"/>
</dbReference>
<accession>A0ABT0G5H0</accession>
<gene>
    <name evidence="1" type="ORF">MF672_039525</name>
</gene>
<organism evidence="1 2">
    <name type="scientific">Actinomadura luzonensis</name>
    <dbReference type="NCBI Taxonomy" id="2805427"/>
    <lineage>
        <taxon>Bacteria</taxon>
        <taxon>Bacillati</taxon>
        <taxon>Actinomycetota</taxon>
        <taxon>Actinomycetes</taxon>
        <taxon>Streptosporangiales</taxon>
        <taxon>Thermomonosporaceae</taxon>
        <taxon>Actinomadura</taxon>
    </lineage>
</organism>
<proteinExistence type="predicted"/>
<reference evidence="1 2" key="1">
    <citation type="submission" date="2022-04" db="EMBL/GenBank/DDBJ databases">
        <title>Genome draft of Actinomadura sp. ATCC 31491.</title>
        <authorList>
            <person name="Shi X."/>
            <person name="Du Y."/>
        </authorList>
    </citation>
    <scope>NUCLEOTIDE SEQUENCE [LARGE SCALE GENOMIC DNA]</scope>
    <source>
        <strain evidence="1 2">ATCC 31491</strain>
    </source>
</reference>
<dbReference type="RefSeq" id="WP_242373902.1">
    <property type="nucleotide sequence ID" value="NZ_JAKRKC020000002.1"/>
</dbReference>
<evidence type="ECO:0000313" key="2">
    <source>
        <dbReference type="Proteomes" id="UP001317259"/>
    </source>
</evidence>
<dbReference type="Proteomes" id="UP001317259">
    <property type="component" value="Unassembled WGS sequence"/>
</dbReference>